<sequence length="247" mass="26756">MRRPLELDVTSQARFALVTAQGGLHLGSYRRLRDGLLEVAADTPDAVIARIDGLDFDGFAPLSVFGLVARRLGTWPGIPFALATGTEDQARTLREQGVHRRVAIQGDVPSAERALCRPARRQLELPLHRDPEAPALARTAVREACARWSVPHFVYDGILVAGELAENTLRHTGSAITLRLDLRRDRLTIAVLDDDPRPAVLLPRPTPGASGLGLHIVAQSAAEWGCSPRWSGGKVVWAVLTSEGRPG</sequence>
<reference evidence="1 2" key="1">
    <citation type="submission" date="2013-02" db="EMBL/GenBank/DDBJ databases">
        <title>Draft genome sequence of Amycolatopsis vancoresmycina strain DSM 44592T.</title>
        <authorList>
            <person name="Kumar S."/>
            <person name="Kaur N."/>
            <person name="Kaur C."/>
            <person name="Raghava G.P.S."/>
            <person name="Mayilraj S."/>
        </authorList>
    </citation>
    <scope>NUCLEOTIDE SEQUENCE [LARGE SCALE GENOMIC DNA]</scope>
    <source>
        <strain evidence="1 2">DSM 44592</strain>
    </source>
</reference>
<dbReference type="RefSeq" id="WP_003096714.1">
    <property type="nucleotide sequence ID" value="NZ_AOUO01000371.1"/>
</dbReference>
<dbReference type="PANTHER" id="PTHR35526:SF3">
    <property type="entry name" value="ANTI-SIGMA-F FACTOR RSBW"/>
    <property type="match status" value="1"/>
</dbReference>
<comment type="caution">
    <text evidence="1">The sequence shown here is derived from an EMBL/GenBank/DDBJ whole genome shotgun (WGS) entry which is preliminary data.</text>
</comment>
<protein>
    <recommendedName>
        <fullName evidence="3">STAS domain-containing protein</fullName>
    </recommendedName>
</protein>
<dbReference type="eggNOG" id="COG1366">
    <property type="taxonomic scope" value="Bacteria"/>
</dbReference>
<dbReference type="InterPro" id="IPR036513">
    <property type="entry name" value="STAS_dom_sf"/>
</dbReference>
<organism evidence="1 2">
    <name type="scientific">Amycolatopsis vancoresmycina DSM 44592</name>
    <dbReference type="NCBI Taxonomy" id="1292037"/>
    <lineage>
        <taxon>Bacteria</taxon>
        <taxon>Bacillati</taxon>
        <taxon>Actinomycetota</taxon>
        <taxon>Actinomycetes</taxon>
        <taxon>Pseudonocardiales</taxon>
        <taxon>Pseudonocardiaceae</taxon>
        <taxon>Amycolatopsis</taxon>
    </lineage>
</organism>
<evidence type="ECO:0000313" key="1">
    <source>
        <dbReference type="EMBL" id="EOD65797.1"/>
    </source>
</evidence>
<dbReference type="InterPro" id="IPR050267">
    <property type="entry name" value="Anti-sigma-factor_SerPK"/>
</dbReference>
<dbReference type="Gene3D" id="3.30.750.24">
    <property type="entry name" value="STAS domain"/>
    <property type="match status" value="1"/>
</dbReference>
<dbReference type="InterPro" id="IPR036890">
    <property type="entry name" value="HATPase_C_sf"/>
</dbReference>
<evidence type="ECO:0008006" key="3">
    <source>
        <dbReference type="Google" id="ProtNLM"/>
    </source>
</evidence>
<dbReference type="AlphaFoldDB" id="R1G2V6"/>
<dbReference type="EMBL" id="AOUO01000371">
    <property type="protein sequence ID" value="EOD65797.1"/>
    <property type="molecule type" value="Genomic_DNA"/>
</dbReference>
<dbReference type="SUPFAM" id="SSF55874">
    <property type="entry name" value="ATPase domain of HSP90 chaperone/DNA topoisomerase II/histidine kinase"/>
    <property type="match status" value="1"/>
</dbReference>
<accession>R1G2V6</accession>
<dbReference type="CDD" id="cd16936">
    <property type="entry name" value="HATPase_RsbW-like"/>
    <property type="match status" value="1"/>
</dbReference>
<evidence type="ECO:0000313" key="2">
    <source>
        <dbReference type="Proteomes" id="UP000014139"/>
    </source>
</evidence>
<dbReference type="Gene3D" id="3.30.565.10">
    <property type="entry name" value="Histidine kinase-like ATPase, C-terminal domain"/>
    <property type="match status" value="1"/>
</dbReference>
<keyword evidence="2" id="KW-1185">Reference proteome</keyword>
<dbReference type="PATRIC" id="fig|1292037.4.peg.4688"/>
<dbReference type="OrthoDB" id="4327509at2"/>
<proteinExistence type="predicted"/>
<gene>
    <name evidence="1" type="ORF">H480_24807</name>
</gene>
<dbReference type="PANTHER" id="PTHR35526">
    <property type="entry name" value="ANTI-SIGMA-F FACTOR RSBW-RELATED"/>
    <property type="match status" value="1"/>
</dbReference>
<name>R1G2V6_9PSEU</name>
<dbReference type="Proteomes" id="UP000014139">
    <property type="component" value="Unassembled WGS sequence"/>
</dbReference>